<dbReference type="InterPro" id="IPR046450">
    <property type="entry name" value="PA_dom_sf"/>
</dbReference>
<keyword evidence="20" id="KW-0812">Transmembrane</keyword>
<evidence type="ECO:0000256" key="1">
    <source>
        <dbReference type="ARBA" id="ARBA00001404"/>
    </source>
</evidence>
<evidence type="ECO:0000313" key="23">
    <source>
        <dbReference type="EMBL" id="CCI62469.1"/>
    </source>
</evidence>
<evidence type="ECO:0000256" key="9">
    <source>
        <dbReference type="ARBA" id="ARBA00022729"/>
    </source>
</evidence>
<dbReference type="Gene3D" id="3.50.30.30">
    <property type="match status" value="1"/>
</dbReference>
<dbReference type="CDD" id="cd07475">
    <property type="entry name" value="Peptidases_S8_C5a_Peptidase"/>
    <property type="match status" value="1"/>
</dbReference>
<dbReference type="SUPFAM" id="SSF52743">
    <property type="entry name" value="Subtilisin-like"/>
    <property type="match status" value="1"/>
</dbReference>
<evidence type="ECO:0000256" key="4">
    <source>
        <dbReference type="ARBA" id="ARBA00012942"/>
    </source>
</evidence>
<keyword evidence="6" id="KW-0134">Cell wall</keyword>
<dbReference type="InterPro" id="IPR015500">
    <property type="entry name" value="Peptidase_S8_subtilisin-rel"/>
</dbReference>
<evidence type="ECO:0000256" key="8">
    <source>
        <dbReference type="ARBA" id="ARBA00022670"/>
    </source>
</evidence>
<feature type="region of interest" description="Disordered" evidence="19">
    <location>
        <begin position="33"/>
        <end position="121"/>
    </location>
</feature>
<dbReference type="Pfam" id="PF22143">
    <property type="entry name" value="ScpA_C"/>
    <property type="match status" value="1"/>
</dbReference>
<dbReference type="Gene3D" id="2.60.40.4070">
    <property type="match status" value="1"/>
</dbReference>
<dbReference type="PROSITE" id="PS50847">
    <property type="entry name" value="GRAM_POS_ANCHORING"/>
    <property type="match status" value="1"/>
</dbReference>
<keyword evidence="13" id="KW-0843">Virulence</keyword>
<dbReference type="RefSeq" id="WP_015057543.1">
    <property type="nucleotide sequence ID" value="NC_019042.1"/>
</dbReference>
<dbReference type="EC" id="3.4.21.110" evidence="4"/>
<comment type="catalytic activity">
    <reaction evidence="1">
        <text>The primary cleavage site is at 67-His-|-Lys-68 in human C5a with a minor secondary cleavage site at 58-Ala-|-Ser-59.</text>
        <dbReference type="EC" id="3.4.21.110"/>
    </reaction>
</comment>
<feature type="compositionally biased region" description="Basic and acidic residues" evidence="19">
    <location>
        <begin position="1112"/>
        <end position="1124"/>
    </location>
</feature>
<dbReference type="PROSITE" id="PS51892">
    <property type="entry name" value="SUBTILASE"/>
    <property type="match status" value="1"/>
</dbReference>
<proteinExistence type="inferred from homology"/>
<feature type="transmembrane region" description="Helical" evidence="20">
    <location>
        <begin position="1172"/>
        <end position="1191"/>
    </location>
</feature>
<feature type="compositionally biased region" description="Polar residues" evidence="19">
    <location>
        <begin position="1126"/>
        <end position="1140"/>
    </location>
</feature>
<dbReference type="KEGG" id="sdc:SDSE_0972"/>
<evidence type="ECO:0000256" key="5">
    <source>
        <dbReference type="ARBA" id="ARBA00020956"/>
    </source>
</evidence>
<feature type="chain" id="PRO_5044250732" description="C5a peptidase" evidence="21">
    <location>
        <begin position="26"/>
        <end position="1201"/>
    </location>
</feature>
<dbReference type="InterPro" id="IPR036852">
    <property type="entry name" value="Peptidase_S8/S53_dom_sf"/>
</dbReference>
<dbReference type="InterPro" id="IPR022398">
    <property type="entry name" value="Peptidase_S8_His-AS"/>
</dbReference>
<evidence type="ECO:0000256" key="14">
    <source>
        <dbReference type="ARBA" id="ARBA00023088"/>
    </source>
</evidence>
<feature type="active site" description="Charge relay system" evidence="16 17">
    <location>
        <position position="512"/>
    </location>
</feature>
<comment type="function">
    <text evidence="2">This virulence factor of S.pyogenes specifically cleaves the human serum chemotaxin C5a at '68-Lys-|-Asp-69' bond near its C-terminus, destroying its ability to serve as a chemoattractant.</text>
</comment>
<evidence type="ECO:0000256" key="19">
    <source>
        <dbReference type="SAM" id="MobiDB-lite"/>
    </source>
</evidence>
<evidence type="ECO:0000256" key="20">
    <source>
        <dbReference type="SAM" id="Phobius"/>
    </source>
</evidence>
<dbReference type="InterPro" id="IPR019931">
    <property type="entry name" value="LPXTG_anchor"/>
</dbReference>
<evidence type="ECO:0000256" key="16">
    <source>
        <dbReference type="PIRSR" id="PIRSR615500-1"/>
    </source>
</evidence>
<keyword evidence="8 17" id="KW-0645">Protease</keyword>
<evidence type="ECO:0000256" key="17">
    <source>
        <dbReference type="PROSITE-ProRule" id="PRU01240"/>
    </source>
</evidence>
<evidence type="ECO:0000313" key="24">
    <source>
        <dbReference type="Proteomes" id="UP000009215"/>
    </source>
</evidence>
<dbReference type="AlphaFoldDB" id="A0AB33R6V6"/>
<feature type="compositionally biased region" description="Basic and acidic residues" evidence="19">
    <location>
        <begin position="1095"/>
        <end position="1105"/>
    </location>
</feature>
<accession>A0AB33R6V6</accession>
<dbReference type="Pfam" id="PF02225">
    <property type="entry name" value="PA"/>
    <property type="match status" value="1"/>
</dbReference>
<feature type="compositionally biased region" description="Polar residues" evidence="19">
    <location>
        <begin position="33"/>
        <end position="52"/>
    </location>
</feature>
<evidence type="ECO:0000259" key="22">
    <source>
        <dbReference type="PROSITE" id="PS50847"/>
    </source>
</evidence>
<feature type="active site" description="Charge relay system" evidence="16 17">
    <location>
        <position position="193"/>
    </location>
</feature>
<dbReference type="EMBL" id="HE858529">
    <property type="protein sequence ID" value="CCI62469.1"/>
    <property type="molecule type" value="Genomic_DNA"/>
</dbReference>
<feature type="region of interest" description="Disordered" evidence="19">
    <location>
        <begin position="1029"/>
        <end position="1167"/>
    </location>
</feature>
<gene>
    <name evidence="23" type="primary">scpA</name>
    <name evidence="23" type="ORF">SDSE_0972</name>
</gene>
<sequence length="1201" mass="131862">MRKKQKLPFDKLAIALMSTSILLNAQSDIKANTVTEDTPATEQTVETPQPTAVSEEAPSSKETKTPQTPSDAGETVADDANDLAPQAPAKTADTPATSKATIRDLNDPSQVKPLQEKAGKGAGTVVAVIDAGFDKNHEAWRLTDKAKARYQSKEDLEKAKKEHGITYGEWVNDKVAYYHDYSKDGKTAVDQEHGTHVSGILSGNAPSETKEPYRLEGAMPEAQLLLMRVEIVNGLADYARNYAQAIRDAVNLGAKVINMSFGNAALAYANLPDETKKAFDYAKSKGVSIVTSAGNDSSFGGKTRLPLADHPDYGVVGTPAAADSTLTVASYSPDKQLTETATVKTADQQDKEMPVLSTNRFEPNKAYDYAYANRGTKEDDFKDVKGKIALIERGDIDFKDKIAKAKKAGAVGVLIYDNQDKGFPIELPNVDQMPAAFISRKDGLLLKDNPQKTITFNATPKVLPTASGTKLSRFSSWGLTADGNIKPDIAAPGQDILSSVANNKYAKLSGTSMSAPLVAGIMGLLQKQYETQYPDMTPSERLDLAKKVLMSSATALYDEDEKAYFSPRQQGAGAVDAKKASAATMYVTDKDNTSSKVHLNNVSDKFEVTVTVHNKSDKPQELYYQATVQTDKVDGKHFALAPKALYETSWQKITIPANSSKQVTVPIDASRFSKDLLSQMKNGYFLEGFVRFKQDPKKEELMSIPYIGFRGDFSNLSALEKPIYDSKDGSSYYHEANSDAKDQLDGDGLQFYALKNNFTALTTESNPWTIIKAVKEGVENIEDIESSEITETIFAGTFAKQDDDSHYYIHRHANGKPYAAISPNGDGNRDYVQFQGTFLRNAKNLVAEVLDKEGNVVWTSEVTEQVVKNYNNDLASTLGSTRFEKTRWDGKDKDGKVVANGTYTYRVRYTPISSGAKEQHTDFDVIVDNTTPEVATSATFSTEDRRLTLASKPKTSQPVYRERIAYTYMDEDLPTTEYISPNEDGTFTLPEEAETMEGATVPLKMSDFTYVVEDMAGNITYTPVTKLLEGHSNKPEQDGSDQAPDKKPETKPEQDGSDQAPDKKPETKPEQDGSDQAPDKKPETKPEQDGSGQTPDKKPEAKPEQDGSGQTPDKKPETKPEKDSSGQTPGKTPQKGQPSRTLEKRFSKRALATKASTRDQLPTTNDKDTNRLHLLKLVMTTFFLGLVAHIFKTKRQKETKK</sequence>
<dbReference type="PROSITE" id="PS00137">
    <property type="entry name" value="SUBTILASE_HIS"/>
    <property type="match status" value="1"/>
</dbReference>
<dbReference type="Gene3D" id="2.60.40.1710">
    <property type="entry name" value="Subtilisin-like superfamily"/>
    <property type="match status" value="1"/>
</dbReference>
<feature type="active site" description="Charge relay system" evidence="16 17">
    <location>
        <position position="130"/>
    </location>
</feature>
<dbReference type="InterPro" id="IPR003137">
    <property type="entry name" value="PA_domain"/>
</dbReference>
<dbReference type="Pfam" id="PF00082">
    <property type="entry name" value="Peptidase_S8"/>
    <property type="match status" value="1"/>
</dbReference>
<keyword evidence="10" id="KW-0677">Repeat</keyword>
<dbReference type="InterPro" id="IPR010435">
    <property type="entry name" value="C5a/SBT2-like_Fn3"/>
</dbReference>
<dbReference type="InterPro" id="IPR053869">
    <property type="entry name" value="ScpA_Fn3_3rd"/>
</dbReference>
<evidence type="ECO:0000256" key="15">
    <source>
        <dbReference type="ARBA" id="ARBA00030432"/>
    </source>
</evidence>
<keyword evidence="20" id="KW-1133">Transmembrane helix</keyword>
<feature type="compositionally biased region" description="Polar residues" evidence="19">
    <location>
        <begin position="1154"/>
        <end position="1164"/>
    </location>
</feature>
<feature type="domain" description="Gram-positive cocci surface proteins LPxTG" evidence="22">
    <location>
        <begin position="1161"/>
        <end position="1201"/>
    </location>
</feature>
<dbReference type="PANTHER" id="PTHR43806:SF11">
    <property type="entry name" value="CEREVISIN-RELATED"/>
    <property type="match status" value="1"/>
</dbReference>
<dbReference type="Proteomes" id="UP000009215">
    <property type="component" value="Chromosome"/>
</dbReference>
<comment type="similarity">
    <text evidence="3 17 18">Belongs to the peptidase S8 family.</text>
</comment>
<dbReference type="InterPro" id="IPR023827">
    <property type="entry name" value="Peptidase_S8_Asp-AS"/>
</dbReference>
<evidence type="ECO:0000256" key="6">
    <source>
        <dbReference type="ARBA" id="ARBA00022512"/>
    </source>
</evidence>
<dbReference type="Pfam" id="PF06280">
    <property type="entry name" value="fn3_5"/>
    <property type="match status" value="1"/>
</dbReference>
<dbReference type="Gene3D" id="3.40.50.200">
    <property type="entry name" value="Peptidase S8/S53 domain"/>
    <property type="match status" value="1"/>
</dbReference>
<dbReference type="Gene3D" id="2.60.40.10">
    <property type="entry name" value="Immunoglobulins"/>
    <property type="match status" value="1"/>
</dbReference>
<dbReference type="PRINTS" id="PR00723">
    <property type="entry name" value="SUBTILISIN"/>
</dbReference>
<protein>
    <recommendedName>
        <fullName evidence="5">C5a peptidase</fullName>
        <ecNumber evidence="4">3.4.21.110</ecNumber>
    </recommendedName>
    <alternativeName>
        <fullName evidence="15">SCP</fullName>
    </alternativeName>
</protein>
<name>A0AB33R6V6_STREQ</name>
<dbReference type="SUPFAM" id="SSF52025">
    <property type="entry name" value="PA domain"/>
    <property type="match status" value="1"/>
</dbReference>
<dbReference type="InterPro" id="IPR013783">
    <property type="entry name" value="Ig-like_fold"/>
</dbReference>
<keyword evidence="12 17" id="KW-0720">Serine protease</keyword>
<dbReference type="CDD" id="cd02133">
    <property type="entry name" value="PA_C5a_like"/>
    <property type="match status" value="1"/>
</dbReference>
<evidence type="ECO:0000256" key="3">
    <source>
        <dbReference type="ARBA" id="ARBA00011073"/>
    </source>
</evidence>
<dbReference type="GO" id="GO:0006508">
    <property type="term" value="P:proteolysis"/>
    <property type="evidence" value="ECO:0007669"/>
    <property type="project" value="UniProtKB-KW"/>
</dbReference>
<evidence type="ECO:0000256" key="21">
    <source>
        <dbReference type="SAM" id="SignalP"/>
    </source>
</evidence>
<keyword evidence="7" id="KW-0964">Secreted</keyword>
<keyword evidence="9 21" id="KW-0732">Signal</keyword>
<dbReference type="InterPro" id="IPR023828">
    <property type="entry name" value="Peptidase_S8_Ser-AS"/>
</dbReference>
<evidence type="ECO:0000256" key="10">
    <source>
        <dbReference type="ARBA" id="ARBA00022737"/>
    </source>
</evidence>
<evidence type="ECO:0000256" key="11">
    <source>
        <dbReference type="ARBA" id="ARBA00022801"/>
    </source>
</evidence>
<dbReference type="InterPro" id="IPR000209">
    <property type="entry name" value="Peptidase_S8/S53_dom"/>
</dbReference>
<keyword evidence="20" id="KW-0472">Membrane</keyword>
<evidence type="ECO:0000256" key="7">
    <source>
        <dbReference type="ARBA" id="ARBA00022525"/>
    </source>
</evidence>
<evidence type="ECO:0000256" key="18">
    <source>
        <dbReference type="RuleBase" id="RU003355"/>
    </source>
</evidence>
<dbReference type="InterPro" id="IPR034216">
    <property type="entry name" value="C5a_Peptidase"/>
</dbReference>
<feature type="compositionally biased region" description="Basic and acidic residues" evidence="19">
    <location>
        <begin position="1029"/>
        <end position="1088"/>
    </location>
</feature>
<keyword evidence="11 17" id="KW-0378">Hydrolase</keyword>
<dbReference type="PANTHER" id="PTHR43806">
    <property type="entry name" value="PEPTIDASE S8"/>
    <property type="match status" value="1"/>
</dbReference>
<feature type="signal peptide" evidence="21">
    <location>
        <begin position="1"/>
        <end position="25"/>
    </location>
</feature>
<evidence type="ECO:0000256" key="13">
    <source>
        <dbReference type="ARBA" id="ARBA00023026"/>
    </source>
</evidence>
<dbReference type="GO" id="GO:0016020">
    <property type="term" value="C:membrane"/>
    <property type="evidence" value="ECO:0007669"/>
    <property type="project" value="InterPro"/>
</dbReference>
<reference evidence="23 24" key="1">
    <citation type="submission" date="2012-05" db="EMBL/GenBank/DDBJ databases">
        <title>Complete genome sequence of a Streptococcus dysgalactiae subsp. equisimilis strain possessing Lancefield's group A antigen.</title>
        <authorList>
            <person name="Luetticken R."/>
            <person name="Bruellhoff K."/>
            <person name="Van der Linden M."/>
            <person name="Peltroche-Llacsahuanga H."/>
            <person name="Blom J."/>
            <person name="Weber-Lehmann J."/>
            <person name="Ferretti J.J."/>
            <person name="McShan W.M."/>
        </authorList>
    </citation>
    <scope>NUCLEOTIDE SEQUENCE [LARGE SCALE GENOMIC DNA]</scope>
    <source>
        <strain evidence="23 24">AC-2713</strain>
    </source>
</reference>
<dbReference type="PROSITE" id="PS00138">
    <property type="entry name" value="SUBTILASE_SER"/>
    <property type="match status" value="1"/>
</dbReference>
<dbReference type="Pfam" id="PF13585">
    <property type="entry name" value="CHU_C"/>
    <property type="match status" value="1"/>
</dbReference>
<dbReference type="GO" id="GO:0004252">
    <property type="term" value="F:serine-type endopeptidase activity"/>
    <property type="evidence" value="ECO:0007669"/>
    <property type="project" value="UniProtKB-UniRule"/>
</dbReference>
<dbReference type="InterPro" id="IPR050131">
    <property type="entry name" value="Peptidase_S8_subtilisin-like"/>
</dbReference>
<organism evidence="23 24">
    <name type="scientific">Streptococcus dysgalactiae subsp. equisimilis AC-2713</name>
    <dbReference type="NCBI Taxonomy" id="759913"/>
    <lineage>
        <taxon>Bacteria</taxon>
        <taxon>Bacillati</taxon>
        <taxon>Bacillota</taxon>
        <taxon>Bacilli</taxon>
        <taxon>Lactobacillales</taxon>
        <taxon>Streptococcaceae</taxon>
        <taxon>Streptococcus</taxon>
    </lineage>
</organism>
<evidence type="ECO:0000256" key="2">
    <source>
        <dbReference type="ARBA" id="ARBA00002909"/>
    </source>
</evidence>
<evidence type="ECO:0000256" key="12">
    <source>
        <dbReference type="ARBA" id="ARBA00022825"/>
    </source>
</evidence>
<keyword evidence="14" id="KW-0572">Peptidoglycan-anchor</keyword>
<dbReference type="PROSITE" id="PS00136">
    <property type="entry name" value="SUBTILASE_ASP"/>
    <property type="match status" value="1"/>
</dbReference>